<feature type="domain" description="DDH" evidence="6">
    <location>
        <begin position="85"/>
        <end position="232"/>
    </location>
</feature>
<evidence type="ECO:0000259" key="6">
    <source>
        <dbReference type="Pfam" id="PF01368"/>
    </source>
</evidence>
<dbReference type="GO" id="GO:0008409">
    <property type="term" value="F:5'-3' exonuclease activity"/>
    <property type="evidence" value="ECO:0007669"/>
    <property type="project" value="InterPro"/>
</dbReference>
<keyword evidence="10" id="KW-1185">Reference proteome</keyword>
<evidence type="ECO:0000256" key="4">
    <source>
        <dbReference type="ARBA" id="ARBA00022801"/>
    </source>
</evidence>
<feature type="domain" description="DHHA1" evidence="7">
    <location>
        <begin position="351"/>
        <end position="442"/>
    </location>
</feature>
<keyword evidence="3" id="KW-0540">Nuclease</keyword>
<evidence type="ECO:0000256" key="3">
    <source>
        <dbReference type="ARBA" id="ARBA00022722"/>
    </source>
</evidence>
<dbReference type="PANTHER" id="PTHR30255:SF2">
    <property type="entry name" value="SINGLE-STRANDED-DNA-SPECIFIC EXONUCLEASE RECJ"/>
    <property type="match status" value="1"/>
</dbReference>
<dbReference type="InterPro" id="IPR051673">
    <property type="entry name" value="SSDNA_exonuclease_RecJ"/>
</dbReference>
<sequence length="567" mass="63763">MLNDKKNWITRTCEVNAEFTALQEALGFDETLTALLWTRGIRDFEAARRFFRPSWSYLHNPLLMKDMDIVVPRIMRAINEGETLMIYGDYDVDGTTAVALVSSYLSNFTDRIITYTPDRYKEGYGLSMDGIQFASDHGCTVLIALDCGIKAVEQAKFASENGIDLIIGDHHTPGPKLPEAFAILDPKRSDCSYPYDELSGCGIGFKICQALNERFGRPESELEPLLDLLVVSIGADIVPITGENRILAQLGLERLNRNPRPGFRLIMQQAKKSVFDITDVVFTIAPRINAAGRIDHANAAVQLLNSQNTHEAQSILKEINEFNQTRKDLDKETAASALAMLEKDADCTYSSVVFDSSWHKGVIGIAASRLIETYYRPTVVFTENKGILAGSARSVKGFNVYDALDACSEHLIQFGGHKYAAGMTMAPEKYHDFKSAFENYVRENISEEQKVEDLLIDASFDVEDLNDQWMRRLMFFHPHGPQNDLPTFIGIPKGIEEVKVIGADKSHLKFKWKGVDCIAFGCANWLEDLVNERVKIAYHLEYNEFRNVKFEQVRVIDIKPLDSPTVG</sequence>
<evidence type="ECO:0000256" key="1">
    <source>
        <dbReference type="ARBA" id="ARBA00005915"/>
    </source>
</evidence>
<proteinExistence type="inferred from homology"/>
<gene>
    <name evidence="9" type="primary">recJ</name>
    <name evidence="9" type="ORF">F8C82_10635</name>
</gene>
<dbReference type="EMBL" id="WBVQ01000002">
    <property type="protein sequence ID" value="KAB2816136.1"/>
    <property type="molecule type" value="Genomic_DNA"/>
</dbReference>
<dbReference type="Pfam" id="PF01368">
    <property type="entry name" value="DHH"/>
    <property type="match status" value="1"/>
</dbReference>
<dbReference type="OrthoDB" id="9809852at2"/>
<dbReference type="AlphaFoldDB" id="A0A6L3ZEU0"/>
<dbReference type="Pfam" id="PF17768">
    <property type="entry name" value="RecJ_OB"/>
    <property type="match status" value="1"/>
</dbReference>
<dbReference type="NCBIfam" id="TIGR00644">
    <property type="entry name" value="recJ"/>
    <property type="match status" value="1"/>
</dbReference>
<name>A0A6L3ZEU0_9FLAO</name>
<evidence type="ECO:0000259" key="7">
    <source>
        <dbReference type="Pfam" id="PF02272"/>
    </source>
</evidence>
<evidence type="ECO:0000313" key="10">
    <source>
        <dbReference type="Proteomes" id="UP000484164"/>
    </source>
</evidence>
<comment type="similarity">
    <text evidence="1">Belongs to the RecJ family.</text>
</comment>
<evidence type="ECO:0000256" key="2">
    <source>
        <dbReference type="ARBA" id="ARBA00019841"/>
    </source>
</evidence>
<keyword evidence="5 9" id="KW-0269">Exonuclease</keyword>
<dbReference type="InterPro" id="IPR004610">
    <property type="entry name" value="RecJ"/>
</dbReference>
<dbReference type="Gene3D" id="3.10.310.30">
    <property type="match status" value="1"/>
</dbReference>
<dbReference type="GO" id="GO:0006310">
    <property type="term" value="P:DNA recombination"/>
    <property type="evidence" value="ECO:0007669"/>
    <property type="project" value="InterPro"/>
</dbReference>
<reference evidence="9 10" key="1">
    <citation type="submission" date="2019-10" db="EMBL/GenBank/DDBJ databases">
        <title>Genome sequence of Phaeocystidibacter marisrubri JCM30614 (type strain).</title>
        <authorList>
            <person name="Bowman J.P."/>
        </authorList>
    </citation>
    <scope>NUCLEOTIDE SEQUENCE [LARGE SCALE GENOMIC DNA]</scope>
    <source>
        <strain evidence="9 10">JCM 30614</strain>
    </source>
</reference>
<evidence type="ECO:0000256" key="5">
    <source>
        <dbReference type="ARBA" id="ARBA00022839"/>
    </source>
</evidence>
<dbReference type="Pfam" id="PF02272">
    <property type="entry name" value="DHHA1"/>
    <property type="match status" value="1"/>
</dbReference>
<dbReference type="InterPro" id="IPR001667">
    <property type="entry name" value="DDH_dom"/>
</dbReference>
<dbReference type="PANTHER" id="PTHR30255">
    <property type="entry name" value="SINGLE-STRANDED-DNA-SPECIFIC EXONUCLEASE RECJ"/>
    <property type="match status" value="1"/>
</dbReference>
<organism evidence="9 10">
    <name type="scientific">Phaeocystidibacter marisrubri</name>
    <dbReference type="NCBI Taxonomy" id="1577780"/>
    <lineage>
        <taxon>Bacteria</taxon>
        <taxon>Pseudomonadati</taxon>
        <taxon>Bacteroidota</taxon>
        <taxon>Flavobacteriia</taxon>
        <taxon>Flavobacteriales</taxon>
        <taxon>Phaeocystidibacteraceae</taxon>
        <taxon>Phaeocystidibacter</taxon>
    </lineage>
</organism>
<evidence type="ECO:0000259" key="8">
    <source>
        <dbReference type="Pfam" id="PF17768"/>
    </source>
</evidence>
<dbReference type="Gene3D" id="3.90.1640.30">
    <property type="match status" value="1"/>
</dbReference>
<dbReference type="InterPro" id="IPR038763">
    <property type="entry name" value="DHH_sf"/>
</dbReference>
<keyword evidence="4" id="KW-0378">Hydrolase</keyword>
<dbReference type="GO" id="GO:0003676">
    <property type="term" value="F:nucleic acid binding"/>
    <property type="evidence" value="ECO:0007669"/>
    <property type="project" value="InterPro"/>
</dbReference>
<comment type="caution">
    <text evidence="9">The sequence shown here is derived from an EMBL/GenBank/DDBJ whole genome shotgun (WGS) entry which is preliminary data.</text>
</comment>
<feature type="domain" description="RecJ OB" evidence="8">
    <location>
        <begin position="456"/>
        <end position="557"/>
    </location>
</feature>
<dbReference type="InterPro" id="IPR041122">
    <property type="entry name" value="RecJ_OB"/>
</dbReference>
<dbReference type="InterPro" id="IPR003156">
    <property type="entry name" value="DHHA1_dom"/>
</dbReference>
<accession>A0A6L3ZEU0</accession>
<dbReference type="Proteomes" id="UP000484164">
    <property type="component" value="Unassembled WGS sequence"/>
</dbReference>
<evidence type="ECO:0000313" key="9">
    <source>
        <dbReference type="EMBL" id="KAB2816136.1"/>
    </source>
</evidence>
<dbReference type="GO" id="GO:0006281">
    <property type="term" value="P:DNA repair"/>
    <property type="evidence" value="ECO:0007669"/>
    <property type="project" value="InterPro"/>
</dbReference>
<dbReference type="SUPFAM" id="SSF64182">
    <property type="entry name" value="DHH phosphoesterases"/>
    <property type="match status" value="1"/>
</dbReference>
<dbReference type="RefSeq" id="WP_151693564.1">
    <property type="nucleotide sequence ID" value="NZ_BMGX01000001.1"/>
</dbReference>
<protein>
    <recommendedName>
        <fullName evidence="2">Single-stranded-DNA-specific exonuclease RecJ</fullName>
    </recommendedName>
</protein>